<evidence type="ECO:0000313" key="2">
    <source>
        <dbReference type="EMBL" id="KAF1805424.1"/>
    </source>
</evidence>
<dbReference type="PANTHER" id="PTHR42791">
    <property type="entry name" value="GNAT FAMILY ACETYLTRANSFERASE"/>
    <property type="match status" value="1"/>
</dbReference>
<dbReference type="Gene3D" id="3.40.630.30">
    <property type="match status" value="1"/>
</dbReference>
<dbReference type="SUPFAM" id="SSF55729">
    <property type="entry name" value="Acyl-CoA N-acyltransferases (Nat)"/>
    <property type="match status" value="1"/>
</dbReference>
<dbReference type="Proteomes" id="UP000469890">
    <property type="component" value="Unassembled WGS sequence"/>
</dbReference>
<dbReference type="InterPro" id="IPR052523">
    <property type="entry name" value="Trichothecene_AcTrans"/>
</dbReference>
<dbReference type="InterPro" id="IPR000182">
    <property type="entry name" value="GNAT_dom"/>
</dbReference>
<evidence type="ECO:0000313" key="3">
    <source>
        <dbReference type="Proteomes" id="UP000469890"/>
    </source>
</evidence>
<reference evidence="2 3" key="1">
    <citation type="submission" date="2019-09" db="EMBL/GenBank/DDBJ databases">
        <authorList>
            <consortium name="DOE Joint Genome Institute"/>
            <person name="Mondo S.J."/>
            <person name="Navarro-Mendoza M.I."/>
            <person name="Perez-Arques C."/>
            <person name="Panchal S."/>
            <person name="Nicolas F.E."/>
            <person name="Ganguly P."/>
            <person name="Pangilinan J."/>
            <person name="Grigoriev I."/>
            <person name="Heitman J."/>
            <person name="Sanya K."/>
            <person name="Garre V."/>
        </authorList>
    </citation>
    <scope>NUCLEOTIDE SEQUENCE [LARGE SCALE GENOMIC DNA]</scope>
    <source>
        <strain evidence="2 3">MU402</strain>
    </source>
</reference>
<name>A0A8H4BN34_MUCCL</name>
<evidence type="ECO:0000259" key="1">
    <source>
        <dbReference type="Pfam" id="PF00583"/>
    </source>
</evidence>
<dbReference type="PANTHER" id="PTHR42791:SF1">
    <property type="entry name" value="N-ACETYLTRANSFERASE DOMAIN-CONTAINING PROTEIN"/>
    <property type="match status" value="1"/>
</dbReference>
<protein>
    <recommendedName>
        <fullName evidence="1">N-acetyltransferase domain-containing protein</fullName>
    </recommendedName>
</protein>
<dbReference type="GO" id="GO:0016747">
    <property type="term" value="F:acyltransferase activity, transferring groups other than amino-acyl groups"/>
    <property type="evidence" value="ECO:0007669"/>
    <property type="project" value="InterPro"/>
</dbReference>
<accession>A0A8H4BN34</accession>
<dbReference type="Pfam" id="PF00583">
    <property type="entry name" value="Acetyltransf_1"/>
    <property type="match status" value="1"/>
</dbReference>
<dbReference type="InterPro" id="IPR016181">
    <property type="entry name" value="Acyl_CoA_acyltransferase"/>
</dbReference>
<dbReference type="EMBL" id="JAAECE010000002">
    <property type="protein sequence ID" value="KAF1805424.1"/>
    <property type="molecule type" value="Genomic_DNA"/>
</dbReference>
<dbReference type="CDD" id="cd04301">
    <property type="entry name" value="NAT_SF"/>
    <property type="match status" value="1"/>
</dbReference>
<dbReference type="AlphaFoldDB" id="A0A8H4BN34"/>
<sequence>MVSKKDYFLQIRKSLCFANPFSSSFRFFSLNIMTTLEIANRKKENRLSRRLTVSTTEPYINIRPIIKKADKEAAYTLSEAYADNSLLNWVTGSIKDQKKKFEIYQDIFKVLIRTAASESREFAVQLNGCKGVLLWSEGHSDVLSIGNVMSKRRLWGSLGGLATMRATLIQHRHLSKMKKKIMAGRNHLSINFIGVLPAERRQHVGTHLLQYALNKADEAQLPVFAEVWGQHCLSWFQKFDFQVQADKNFSDKENVQIYYVVREPKTEPGTPIKPMTPADAMAALHLEPPREDALVSLEQNAD</sequence>
<comment type="caution">
    <text evidence="2">The sequence shown here is derived from an EMBL/GenBank/DDBJ whole genome shotgun (WGS) entry which is preliminary data.</text>
</comment>
<proteinExistence type="predicted"/>
<feature type="domain" description="N-acetyltransferase" evidence="1">
    <location>
        <begin position="184"/>
        <end position="225"/>
    </location>
</feature>
<organism evidence="2 3">
    <name type="scientific">Mucor circinelloides f. lusitanicus</name>
    <name type="common">Mucor racemosus var. lusitanicus</name>
    <dbReference type="NCBI Taxonomy" id="29924"/>
    <lineage>
        <taxon>Eukaryota</taxon>
        <taxon>Fungi</taxon>
        <taxon>Fungi incertae sedis</taxon>
        <taxon>Mucoromycota</taxon>
        <taxon>Mucoromycotina</taxon>
        <taxon>Mucoromycetes</taxon>
        <taxon>Mucorales</taxon>
        <taxon>Mucorineae</taxon>
        <taxon>Mucoraceae</taxon>
        <taxon>Mucor</taxon>
    </lineage>
</organism>
<gene>
    <name evidence="2" type="ORF">FB192DRAFT_1362760</name>
</gene>